<dbReference type="GO" id="GO:0005634">
    <property type="term" value="C:nucleus"/>
    <property type="evidence" value="ECO:0007669"/>
    <property type="project" value="TreeGrafter"/>
</dbReference>
<evidence type="ECO:0008006" key="7">
    <source>
        <dbReference type="Google" id="ProtNLM"/>
    </source>
</evidence>
<evidence type="ECO:0000256" key="1">
    <source>
        <dbReference type="ARBA" id="ARBA00023186"/>
    </source>
</evidence>
<comment type="caution">
    <text evidence="5">The sequence shown here is derived from an EMBL/GenBank/DDBJ whole genome shotgun (WGS) entry which is preliminary data.</text>
</comment>
<feature type="compositionally biased region" description="Polar residues" evidence="2">
    <location>
        <begin position="339"/>
        <end position="352"/>
    </location>
</feature>
<evidence type="ECO:0000256" key="2">
    <source>
        <dbReference type="SAM" id="MobiDB-lite"/>
    </source>
</evidence>
<gene>
    <name evidence="5" type="ORF">TGAM01_v206141</name>
</gene>
<feature type="region of interest" description="Disordered" evidence="2">
    <location>
        <begin position="1"/>
        <end position="34"/>
    </location>
</feature>
<keyword evidence="1" id="KW-0143">Chaperone</keyword>
<dbReference type="Proteomes" id="UP000054821">
    <property type="component" value="Unassembled WGS sequence"/>
</dbReference>
<dbReference type="PROSITE" id="PS50053">
    <property type="entry name" value="UBIQUITIN_2"/>
    <property type="match status" value="1"/>
</dbReference>
<feature type="compositionally biased region" description="Acidic residues" evidence="2">
    <location>
        <begin position="293"/>
        <end position="308"/>
    </location>
</feature>
<evidence type="ECO:0000259" key="4">
    <source>
        <dbReference type="PROSITE" id="PS51035"/>
    </source>
</evidence>
<dbReference type="SUPFAM" id="SSF54236">
    <property type="entry name" value="Ubiquitin-like"/>
    <property type="match status" value="1"/>
</dbReference>
<dbReference type="Pfam" id="PF02179">
    <property type="entry name" value="BAG"/>
    <property type="match status" value="1"/>
</dbReference>
<dbReference type="InterPro" id="IPR000626">
    <property type="entry name" value="Ubiquitin-like_dom"/>
</dbReference>
<evidence type="ECO:0000259" key="3">
    <source>
        <dbReference type="PROSITE" id="PS50053"/>
    </source>
</evidence>
<dbReference type="RefSeq" id="XP_018664116.1">
    <property type="nucleotide sequence ID" value="XM_018802609.1"/>
</dbReference>
<dbReference type="SMART" id="SM00264">
    <property type="entry name" value="BAG"/>
    <property type="match status" value="1"/>
</dbReference>
<dbReference type="SUPFAM" id="SSF63491">
    <property type="entry name" value="BAG domain"/>
    <property type="match status" value="1"/>
</dbReference>
<protein>
    <recommendedName>
        <fullName evidence="7">BAG domain-containing protein</fullName>
    </recommendedName>
</protein>
<dbReference type="EMBL" id="JPDN02000020">
    <property type="protein sequence ID" value="PON25060.1"/>
    <property type="molecule type" value="Genomic_DNA"/>
</dbReference>
<feature type="compositionally biased region" description="Basic residues" evidence="2">
    <location>
        <begin position="320"/>
        <end position="333"/>
    </location>
</feature>
<dbReference type="GO" id="GO:0016020">
    <property type="term" value="C:membrane"/>
    <property type="evidence" value="ECO:0007669"/>
    <property type="project" value="TreeGrafter"/>
</dbReference>
<dbReference type="GO" id="GO:0050821">
    <property type="term" value="P:protein stabilization"/>
    <property type="evidence" value="ECO:0007669"/>
    <property type="project" value="TreeGrafter"/>
</dbReference>
<proteinExistence type="predicted"/>
<dbReference type="GO" id="GO:0051087">
    <property type="term" value="F:protein-folding chaperone binding"/>
    <property type="evidence" value="ECO:0007669"/>
    <property type="project" value="InterPro"/>
</dbReference>
<dbReference type="PANTHER" id="PTHR12329:SF16">
    <property type="entry name" value="BAG FAMILY MOLECULAR CHAPERONE REGULATOR 1"/>
    <property type="match status" value="1"/>
</dbReference>
<dbReference type="GeneID" id="29982692"/>
<dbReference type="InterPro" id="IPR003103">
    <property type="entry name" value="BAG_domain"/>
</dbReference>
<dbReference type="PROSITE" id="PS51035">
    <property type="entry name" value="BAG"/>
    <property type="match status" value="1"/>
</dbReference>
<accession>A0A2P4ZLA2</accession>
<dbReference type="GO" id="GO:0000774">
    <property type="term" value="F:adenyl-nucleotide exchange factor activity"/>
    <property type="evidence" value="ECO:0007669"/>
    <property type="project" value="TreeGrafter"/>
</dbReference>
<organism evidence="5 6">
    <name type="scientific">Trichoderma gamsii</name>
    <dbReference type="NCBI Taxonomy" id="398673"/>
    <lineage>
        <taxon>Eukaryota</taxon>
        <taxon>Fungi</taxon>
        <taxon>Dikarya</taxon>
        <taxon>Ascomycota</taxon>
        <taxon>Pezizomycotina</taxon>
        <taxon>Sordariomycetes</taxon>
        <taxon>Hypocreomycetidae</taxon>
        <taxon>Hypocreales</taxon>
        <taxon>Hypocreaceae</taxon>
        <taxon>Trichoderma</taxon>
    </lineage>
</organism>
<dbReference type="Gene3D" id="3.10.20.90">
    <property type="entry name" value="Phosphatidylinositol 3-kinase Catalytic Subunit, Chain A, domain 1"/>
    <property type="match status" value="1"/>
</dbReference>
<dbReference type="InterPro" id="IPR029071">
    <property type="entry name" value="Ubiquitin-like_domsf"/>
</dbReference>
<sequence length="449" mass="49491">MDVFNINPFNAAHQPSAQSPPSDQSAPPSRGPLLGCAAAEKSESPVALTVSAQQVALRWPIQQPPQIHWKGVLRQGHLDTQDAKVDSSEPVVASSGALQHLIANYLNGTLTNLSAAFQESSEYISGTLGVPPTYVYSGLAALVALPITMSRFGWSLNREQSFGAMPGGVPDITNEDFSYIPAQDLDDPRVEYIDTRHFPRPVSRGPSDLEDDILVIKHKGITYPAHFPAYSIGDGKLYVKDVRDRIGVMMELSSRTTRRIKLLYKGKQLKESSLPIRQYGVKNKSELMAVIPDGDDENSDRSDEDVITVDEPSRRDSKSSKSKKKKKGSKRKSDKNDPGSPTSPLDSGSNGDAANGAVINAASKKLDEIEDEFRSKWLPLCLDYIDAPPKDPKKRDDDHRKISETVLQQVILKLDGVETEGIDEIRQRRKELVRRTQEVLKRLDAAKAS</sequence>
<dbReference type="InterPro" id="IPR039773">
    <property type="entry name" value="BAG_chaperone_regulator"/>
</dbReference>
<reference evidence="5 6" key="1">
    <citation type="journal article" date="2016" name="Genome Announc.">
        <title>Draft Whole-Genome Sequence of Trichoderma gamsii T6085, a Promising Biocontrol Agent of Fusarium Head Blight on Wheat.</title>
        <authorList>
            <person name="Baroncelli R."/>
            <person name="Zapparata A."/>
            <person name="Piaggeschi G."/>
            <person name="Sarrocco S."/>
            <person name="Vannacci G."/>
        </authorList>
    </citation>
    <scope>NUCLEOTIDE SEQUENCE [LARGE SCALE GENOMIC DNA]</scope>
    <source>
        <strain evidence="5 6">T6085</strain>
    </source>
</reference>
<dbReference type="STRING" id="398673.A0A2P4ZLA2"/>
<evidence type="ECO:0000313" key="6">
    <source>
        <dbReference type="Proteomes" id="UP000054821"/>
    </source>
</evidence>
<dbReference type="PANTHER" id="PTHR12329">
    <property type="entry name" value="BCL2-ASSOCIATED ATHANOGENE"/>
    <property type="match status" value="1"/>
</dbReference>
<feature type="compositionally biased region" description="Low complexity" evidence="2">
    <location>
        <begin position="11"/>
        <end position="28"/>
    </location>
</feature>
<feature type="domain" description="BAG" evidence="4">
    <location>
        <begin position="394"/>
        <end position="447"/>
    </location>
</feature>
<dbReference type="GO" id="GO:0005829">
    <property type="term" value="C:cytosol"/>
    <property type="evidence" value="ECO:0007669"/>
    <property type="project" value="TreeGrafter"/>
</dbReference>
<feature type="region of interest" description="Disordered" evidence="2">
    <location>
        <begin position="291"/>
        <end position="354"/>
    </location>
</feature>
<dbReference type="InterPro" id="IPR036533">
    <property type="entry name" value="BAG_dom_sf"/>
</dbReference>
<dbReference type="Gene3D" id="1.20.58.120">
    <property type="entry name" value="BAG domain"/>
    <property type="match status" value="1"/>
</dbReference>
<evidence type="ECO:0000313" key="5">
    <source>
        <dbReference type="EMBL" id="PON25060.1"/>
    </source>
</evidence>
<feature type="domain" description="Ubiquitin-like" evidence="3">
    <location>
        <begin position="239"/>
        <end position="291"/>
    </location>
</feature>
<dbReference type="AlphaFoldDB" id="A0A2P4ZLA2"/>
<name>A0A2P4ZLA2_9HYPO</name>
<keyword evidence="6" id="KW-1185">Reference proteome</keyword>